<keyword evidence="6 9" id="KW-0067">ATP-binding</keyword>
<dbReference type="Pfam" id="PF08352">
    <property type="entry name" value="oligo_HPY"/>
    <property type="match status" value="1"/>
</dbReference>
<dbReference type="InterPro" id="IPR050388">
    <property type="entry name" value="ABC_Ni/Peptide_Import"/>
</dbReference>
<dbReference type="SMART" id="SM00382">
    <property type="entry name" value="AAA"/>
    <property type="match status" value="1"/>
</dbReference>
<dbReference type="CDD" id="cd03257">
    <property type="entry name" value="ABC_NikE_OppD_transporters"/>
    <property type="match status" value="1"/>
</dbReference>
<evidence type="ECO:0000256" key="7">
    <source>
        <dbReference type="ARBA" id="ARBA00023136"/>
    </source>
</evidence>
<comment type="subcellular location">
    <subcellularLocation>
        <location evidence="1">Cell membrane</location>
        <topology evidence="1">Peripheral membrane protein</topology>
    </subcellularLocation>
</comment>
<dbReference type="SUPFAM" id="SSF52540">
    <property type="entry name" value="P-loop containing nucleoside triphosphate hydrolases"/>
    <property type="match status" value="1"/>
</dbReference>
<dbReference type="FunFam" id="3.40.50.300:FF:000016">
    <property type="entry name" value="Oligopeptide ABC transporter ATP-binding component"/>
    <property type="match status" value="1"/>
</dbReference>
<dbReference type="Proteomes" id="UP000326702">
    <property type="component" value="Chromosome"/>
</dbReference>
<evidence type="ECO:0000256" key="2">
    <source>
        <dbReference type="ARBA" id="ARBA00005417"/>
    </source>
</evidence>
<dbReference type="GO" id="GO:0016887">
    <property type="term" value="F:ATP hydrolysis activity"/>
    <property type="evidence" value="ECO:0007669"/>
    <property type="project" value="InterPro"/>
</dbReference>
<evidence type="ECO:0000313" key="9">
    <source>
        <dbReference type="EMBL" id="QFU97050.1"/>
    </source>
</evidence>
<keyword evidence="7" id="KW-0472">Membrane</keyword>
<comment type="similarity">
    <text evidence="2">Belongs to the ABC transporter superfamily.</text>
</comment>
<dbReference type="OrthoDB" id="3677453at2"/>
<reference evidence="9 10" key="1">
    <citation type="submission" date="2019-10" db="EMBL/GenBank/DDBJ databases">
        <title>Genome sequence of Luteimicrobium xylanilyticum HY-24.</title>
        <authorList>
            <person name="Kim D.Y."/>
            <person name="Park H.-Y."/>
        </authorList>
    </citation>
    <scope>NUCLEOTIDE SEQUENCE [LARGE SCALE GENOMIC DNA]</scope>
    <source>
        <strain evidence="9 10">HY-24</strain>
    </source>
</reference>
<keyword evidence="10" id="KW-1185">Reference proteome</keyword>
<evidence type="ECO:0000256" key="3">
    <source>
        <dbReference type="ARBA" id="ARBA00022448"/>
    </source>
</evidence>
<keyword evidence="3" id="KW-0813">Transport</keyword>
<dbReference type="InterPro" id="IPR003439">
    <property type="entry name" value="ABC_transporter-like_ATP-bd"/>
</dbReference>
<dbReference type="GO" id="GO:0015833">
    <property type="term" value="P:peptide transport"/>
    <property type="evidence" value="ECO:0007669"/>
    <property type="project" value="InterPro"/>
</dbReference>
<dbReference type="NCBIfam" id="TIGR01727">
    <property type="entry name" value="oligo_HPY"/>
    <property type="match status" value="1"/>
</dbReference>
<dbReference type="InterPro" id="IPR003593">
    <property type="entry name" value="AAA+_ATPase"/>
</dbReference>
<dbReference type="GO" id="GO:0005524">
    <property type="term" value="F:ATP binding"/>
    <property type="evidence" value="ECO:0007669"/>
    <property type="project" value="UniProtKB-KW"/>
</dbReference>
<dbReference type="InterPro" id="IPR017871">
    <property type="entry name" value="ABC_transporter-like_CS"/>
</dbReference>
<evidence type="ECO:0000256" key="5">
    <source>
        <dbReference type="ARBA" id="ARBA00022741"/>
    </source>
</evidence>
<evidence type="ECO:0000256" key="1">
    <source>
        <dbReference type="ARBA" id="ARBA00004202"/>
    </source>
</evidence>
<organism evidence="9 10">
    <name type="scientific">Luteimicrobium xylanilyticum</name>
    <dbReference type="NCBI Taxonomy" id="1133546"/>
    <lineage>
        <taxon>Bacteria</taxon>
        <taxon>Bacillati</taxon>
        <taxon>Actinomycetota</taxon>
        <taxon>Actinomycetes</taxon>
        <taxon>Micrococcales</taxon>
        <taxon>Luteimicrobium</taxon>
    </lineage>
</organism>
<dbReference type="PROSITE" id="PS50893">
    <property type="entry name" value="ABC_TRANSPORTER_2"/>
    <property type="match status" value="1"/>
</dbReference>
<dbReference type="EMBL" id="CP045529">
    <property type="protein sequence ID" value="QFU97050.1"/>
    <property type="molecule type" value="Genomic_DNA"/>
</dbReference>
<dbReference type="PROSITE" id="PS00211">
    <property type="entry name" value="ABC_TRANSPORTER_1"/>
    <property type="match status" value="1"/>
</dbReference>
<feature type="domain" description="ABC transporter" evidence="8">
    <location>
        <begin position="24"/>
        <end position="278"/>
    </location>
</feature>
<dbReference type="Gene3D" id="3.40.50.300">
    <property type="entry name" value="P-loop containing nucleotide triphosphate hydrolases"/>
    <property type="match status" value="1"/>
</dbReference>
<name>A0A5P9Q7J1_9MICO</name>
<dbReference type="Pfam" id="PF00005">
    <property type="entry name" value="ABC_tran"/>
    <property type="match status" value="1"/>
</dbReference>
<evidence type="ECO:0000256" key="6">
    <source>
        <dbReference type="ARBA" id="ARBA00022840"/>
    </source>
</evidence>
<evidence type="ECO:0000259" key="8">
    <source>
        <dbReference type="PROSITE" id="PS50893"/>
    </source>
</evidence>
<evidence type="ECO:0000313" key="10">
    <source>
        <dbReference type="Proteomes" id="UP000326702"/>
    </source>
</evidence>
<dbReference type="KEGG" id="lxl:KDY119_00543"/>
<dbReference type="GO" id="GO:0005886">
    <property type="term" value="C:plasma membrane"/>
    <property type="evidence" value="ECO:0007669"/>
    <property type="project" value="UniProtKB-SubCell"/>
</dbReference>
<dbReference type="InterPro" id="IPR013563">
    <property type="entry name" value="Oligopep_ABC_C"/>
</dbReference>
<dbReference type="PANTHER" id="PTHR43297:SF2">
    <property type="entry name" value="DIPEPTIDE TRANSPORT ATP-BINDING PROTEIN DPPD"/>
    <property type="match status" value="1"/>
</dbReference>
<keyword evidence="4" id="KW-1003">Cell membrane</keyword>
<dbReference type="AlphaFoldDB" id="A0A5P9Q7J1"/>
<evidence type="ECO:0000256" key="4">
    <source>
        <dbReference type="ARBA" id="ARBA00022475"/>
    </source>
</evidence>
<accession>A0A5P9Q7J1</accession>
<sequence length="362" mass="39871">MTPPSTQVLTDGRSARSSDRRPILEIRDLAVDYGYGEDRVHALRGVNLTLHEGEVLGLAGESGCGKSTLVYGATRLLPPPGLISAGEVLYHTEDGETVDLLRLSDADLRAGRWQDIAVVFQGAMNSLNPVYRIGRQLTDAIKAHRPGSTPREREERARELLDMVGIAPERIRSYPHQLSGGMRQRVMIAMALALEPRVLIMDEPTTALDVVMQRQILEQIQDLRDRLGFAVIFITHDVSLLVEVADRIAIMYAGEIVEEASGKQVYKEPRHPYSYGLLHSFPPLHGPRRELQGIPGSPPDLQNLPSGCPFRTRCAHAMPECAEIHPELGPTALGEERRTVACLLHTPGHTVPAELAEHATGR</sequence>
<proteinExistence type="inferred from homology"/>
<protein>
    <submittedName>
        <fullName evidence="9">Putative D,D-dipeptide transport ATP-binding protein DdpD</fullName>
    </submittedName>
</protein>
<dbReference type="RefSeq" id="WP_051136835.1">
    <property type="nucleotide sequence ID" value="NZ_BAABIH010000013.1"/>
</dbReference>
<keyword evidence="5" id="KW-0547">Nucleotide-binding</keyword>
<dbReference type="InterPro" id="IPR027417">
    <property type="entry name" value="P-loop_NTPase"/>
</dbReference>
<gene>
    <name evidence="9" type="ORF">KDY119_00543</name>
</gene>
<dbReference type="PANTHER" id="PTHR43297">
    <property type="entry name" value="OLIGOPEPTIDE TRANSPORT ATP-BINDING PROTEIN APPD"/>
    <property type="match status" value="1"/>
</dbReference>